<reference evidence="5 7" key="2">
    <citation type="journal article" date="2018" name="Syst. Appl. Microbiol.">
        <title>Flavobacterium circumlabens sp. nov. and Flavobacterium cupreum sp. nov., two psychrotrophic species isolated from Antarctic environmental samples.</title>
        <authorList>
            <person name="Kralova S."/>
            <person name="Busse H.J."/>
            <person name="Svec P."/>
            <person name="Maslanova I."/>
            <person name="Stankova E."/>
            <person name="Bartak M."/>
            <person name="Sedlacek I."/>
        </authorList>
    </citation>
    <scope>NUCLEOTIDE SEQUENCE [LARGE SCALE GENOMIC DNA]</scope>
    <source>
        <strain evidence="5 7">CCM 8828</strain>
    </source>
</reference>
<dbReference type="InterPro" id="IPR026444">
    <property type="entry name" value="Secre_tail"/>
</dbReference>
<gene>
    <name evidence="5" type="ORF">D0809_18750</name>
    <name evidence="4" type="ORF">EV142_107209</name>
</gene>
<evidence type="ECO:0000313" key="4">
    <source>
        <dbReference type="EMBL" id="TCN54709.1"/>
    </source>
</evidence>
<reference evidence="4 6" key="1">
    <citation type="journal article" date="2015" name="Stand. Genomic Sci.">
        <title>Genomic Encyclopedia of Bacterial and Archaeal Type Strains, Phase III: the genomes of soil and plant-associated and newly described type strains.</title>
        <authorList>
            <person name="Whitman W.B."/>
            <person name="Woyke T."/>
            <person name="Klenk H.P."/>
            <person name="Zhou Y."/>
            <person name="Lilburn T.G."/>
            <person name="Beck B.J."/>
            <person name="De Vos P."/>
            <person name="Vandamme P."/>
            <person name="Eisen J.A."/>
            <person name="Garrity G."/>
            <person name="Hugenholtz P."/>
            <person name="Kyrpides N.C."/>
        </authorList>
    </citation>
    <scope>NUCLEOTIDE SEQUENCE [LARGE SCALE GENOMIC DNA]</scope>
    <source>
        <strain evidence="4 6">P5626</strain>
    </source>
</reference>
<feature type="domain" description="Secretion system C-terminal sorting" evidence="3">
    <location>
        <begin position="212"/>
        <end position="275"/>
    </location>
</feature>
<protein>
    <submittedName>
        <fullName evidence="4">Secreted protein (Por secretion system target)</fullName>
    </submittedName>
    <submittedName>
        <fullName evidence="5">T9SS C-terminal target domain-containing protein</fullName>
    </submittedName>
</protein>
<feature type="chain" id="PRO_5043204370" evidence="2">
    <location>
        <begin position="20"/>
        <end position="281"/>
    </location>
</feature>
<evidence type="ECO:0000313" key="5">
    <source>
        <dbReference type="EMBL" id="TEB42900.1"/>
    </source>
</evidence>
<keyword evidence="6" id="KW-1185">Reference proteome</keyword>
<evidence type="ECO:0000313" key="6">
    <source>
        <dbReference type="Proteomes" id="UP000295270"/>
    </source>
</evidence>
<organism evidence="5 7">
    <name type="scientific">Flavobacterium circumlabens</name>
    <dbReference type="NCBI Taxonomy" id="2133765"/>
    <lineage>
        <taxon>Bacteria</taxon>
        <taxon>Pseudomonadati</taxon>
        <taxon>Bacteroidota</taxon>
        <taxon>Flavobacteriia</taxon>
        <taxon>Flavobacteriales</taxon>
        <taxon>Flavobacteriaceae</taxon>
        <taxon>Flavobacterium</taxon>
    </lineage>
</organism>
<keyword evidence="1 2" id="KW-0732">Signal</keyword>
<proteinExistence type="predicted"/>
<dbReference type="AlphaFoldDB" id="A0A4Y7U908"/>
<evidence type="ECO:0000256" key="1">
    <source>
        <dbReference type="ARBA" id="ARBA00022729"/>
    </source>
</evidence>
<dbReference type="NCBIfam" id="TIGR04183">
    <property type="entry name" value="Por_Secre_tail"/>
    <property type="match status" value="1"/>
</dbReference>
<reference evidence="4" key="3">
    <citation type="submission" date="2019-03" db="EMBL/GenBank/DDBJ databases">
        <authorList>
            <person name="Whitman W."/>
            <person name="Huntemann M."/>
            <person name="Clum A."/>
            <person name="Pillay M."/>
            <person name="Palaniappan K."/>
            <person name="Varghese N."/>
            <person name="Mikhailova N."/>
            <person name="Stamatis D."/>
            <person name="Reddy T."/>
            <person name="Daum C."/>
            <person name="Shapiro N."/>
            <person name="Ivanova N."/>
            <person name="Kyrpides N."/>
            <person name="Woyke T."/>
        </authorList>
    </citation>
    <scope>NUCLEOTIDE SEQUENCE</scope>
    <source>
        <strain evidence="4">P5626</strain>
    </source>
</reference>
<accession>A0A4Y7U908</accession>
<sequence length="281" mass="30996">MKKKLLVFAFMLVSGIASAQFTIWEDDFEDSDVSDWTLLDTDGDAVNWLARTNLQVDENYAVIEGTNKILGTYNINTETLESLGRTQNNWAIAPAVDLSFYSGGMQLIINAQKAIFDVTNNLYVYASVTDTAPGSFTQIATVEIKREDMLATEFKDFTVDISQFAGKSQVYFALVSAPDLAIGYEIDKISITAASLGLEDIQGKKATVLKQNPVKNYLQLQLSDALNAEDIAVKIYNTAGTLVKDAKYNDSGILLDNLSAGVYYLVLEDGEKVEKIKFIKE</sequence>
<dbReference type="EMBL" id="QWDN01000007">
    <property type="protein sequence ID" value="TEB42900.1"/>
    <property type="molecule type" value="Genomic_DNA"/>
</dbReference>
<dbReference type="Gene3D" id="2.60.120.200">
    <property type="match status" value="1"/>
</dbReference>
<evidence type="ECO:0000259" key="3">
    <source>
        <dbReference type="Pfam" id="PF18962"/>
    </source>
</evidence>
<dbReference type="OrthoDB" id="1273278at2"/>
<evidence type="ECO:0000256" key="2">
    <source>
        <dbReference type="SAM" id="SignalP"/>
    </source>
</evidence>
<comment type="caution">
    <text evidence="5">The sequence shown here is derived from an EMBL/GenBank/DDBJ whole genome shotgun (WGS) entry which is preliminary data.</text>
</comment>
<dbReference type="RefSeq" id="WP_132037124.1">
    <property type="nucleotide sequence ID" value="NZ_QWDN01000007.1"/>
</dbReference>
<name>A0A4Y7U908_9FLAO</name>
<feature type="signal peptide" evidence="2">
    <location>
        <begin position="1"/>
        <end position="19"/>
    </location>
</feature>
<dbReference type="EMBL" id="SLWA01000007">
    <property type="protein sequence ID" value="TCN54709.1"/>
    <property type="molecule type" value="Genomic_DNA"/>
</dbReference>
<evidence type="ECO:0000313" key="7">
    <source>
        <dbReference type="Proteomes" id="UP000298340"/>
    </source>
</evidence>
<dbReference type="Proteomes" id="UP000295270">
    <property type="component" value="Unassembled WGS sequence"/>
</dbReference>
<dbReference type="Proteomes" id="UP000298340">
    <property type="component" value="Unassembled WGS sequence"/>
</dbReference>
<dbReference type="Pfam" id="PF18962">
    <property type="entry name" value="Por_Secre_tail"/>
    <property type="match status" value="1"/>
</dbReference>